<dbReference type="InterPro" id="IPR036388">
    <property type="entry name" value="WH-like_DNA-bd_sf"/>
</dbReference>
<accession>A0A1B8RIE3</accession>
<dbReference type="Gene3D" id="3.40.50.10490">
    <property type="entry name" value="Glucose-6-phosphate isomerase like protein, domain 1"/>
    <property type="match status" value="1"/>
</dbReference>
<dbReference type="RefSeq" id="WP_018245568.1">
    <property type="nucleotide sequence ID" value="NZ_CP050086.1"/>
</dbReference>
<dbReference type="InterPro" id="IPR046348">
    <property type="entry name" value="SIS_dom_sf"/>
</dbReference>
<dbReference type="PROSITE" id="PS51071">
    <property type="entry name" value="HTH_RPIR"/>
    <property type="match status" value="1"/>
</dbReference>
<organism evidence="4">
    <name type="scientific">Rhizobium leguminosarum bv. trifolii</name>
    <dbReference type="NCBI Taxonomy" id="386"/>
    <lineage>
        <taxon>Bacteria</taxon>
        <taxon>Pseudomonadati</taxon>
        <taxon>Pseudomonadota</taxon>
        <taxon>Alphaproteobacteria</taxon>
        <taxon>Hyphomicrobiales</taxon>
        <taxon>Rhizobiaceae</taxon>
        <taxon>Rhizobium/Agrobacterium group</taxon>
        <taxon>Rhizobium</taxon>
    </lineage>
</organism>
<dbReference type="CDD" id="cd05013">
    <property type="entry name" value="SIS_RpiR"/>
    <property type="match status" value="1"/>
</dbReference>
<dbReference type="EMBL" id="KX486197">
    <property type="protein sequence ID" value="AOO88561.1"/>
    <property type="molecule type" value="Genomic_DNA"/>
</dbReference>
<dbReference type="InterPro" id="IPR047640">
    <property type="entry name" value="RpiR-like"/>
</dbReference>
<dbReference type="GO" id="GO:0097367">
    <property type="term" value="F:carbohydrate derivative binding"/>
    <property type="evidence" value="ECO:0007669"/>
    <property type="project" value="InterPro"/>
</dbReference>
<keyword evidence="1" id="KW-0805">Transcription regulation</keyword>
<dbReference type="Gene3D" id="1.10.10.10">
    <property type="entry name" value="Winged helix-like DNA-binding domain superfamily/Winged helix DNA-binding domain"/>
    <property type="match status" value="1"/>
</dbReference>
<dbReference type="PANTHER" id="PTHR30514:SF18">
    <property type="entry name" value="RPIR-FAMILY TRANSCRIPTIONAL REGULATOR"/>
    <property type="match status" value="1"/>
</dbReference>
<dbReference type="Pfam" id="PF01418">
    <property type="entry name" value="HTH_6"/>
    <property type="match status" value="1"/>
</dbReference>
<evidence type="ECO:0000313" key="4">
    <source>
        <dbReference type="EMBL" id="AOO88561.1"/>
    </source>
</evidence>
<dbReference type="InterPro" id="IPR009057">
    <property type="entry name" value="Homeodomain-like_sf"/>
</dbReference>
<dbReference type="PANTHER" id="PTHR30514">
    <property type="entry name" value="GLUCOKINASE"/>
    <property type="match status" value="1"/>
</dbReference>
<keyword evidence="2" id="KW-0238">DNA-binding</keyword>
<dbReference type="InterPro" id="IPR001347">
    <property type="entry name" value="SIS_dom"/>
</dbReference>
<dbReference type="SUPFAM" id="SSF46689">
    <property type="entry name" value="Homeodomain-like"/>
    <property type="match status" value="1"/>
</dbReference>
<dbReference type="GO" id="GO:0003677">
    <property type="term" value="F:DNA binding"/>
    <property type="evidence" value="ECO:0007669"/>
    <property type="project" value="UniProtKB-KW"/>
</dbReference>
<proteinExistence type="predicted"/>
<sequence length="296" mass="31565">MDQAPLRQAIIDTFDSMSAQLQTASRYILDHPRDVALLSMREQSKHAGVQPATMTRLAKHLGLDGYDAIRAMYAEAVRGKEPGFAGKAGAQVASQKLKGDHALAADMLASISTQVAQLAEPQSLNRIVEAATLLAAARRVYCLGLRSSHSVTWQLHYMMSLIGEKSVMLDGLGGTGADAIGNARIDDVLLVASVLPYTRATIEIAEYAHQKGVPVVAVTDSEVAPLAQFATVAVLVATDSASFFHTMSPAFAVAEVLGTLIAGNAGENAVEALRRSDELFASFKTHLKPRNPKKRS</sequence>
<dbReference type="GeneID" id="61427142"/>
<dbReference type="InterPro" id="IPR000281">
    <property type="entry name" value="HTH_RpiR"/>
</dbReference>
<dbReference type="GO" id="GO:1901135">
    <property type="term" value="P:carbohydrate derivative metabolic process"/>
    <property type="evidence" value="ECO:0007669"/>
    <property type="project" value="InterPro"/>
</dbReference>
<dbReference type="PROSITE" id="PS51464">
    <property type="entry name" value="SIS"/>
    <property type="match status" value="1"/>
</dbReference>
<evidence type="ECO:0000256" key="2">
    <source>
        <dbReference type="ARBA" id="ARBA00023125"/>
    </source>
</evidence>
<dbReference type="SUPFAM" id="SSF53697">
    <property type="entry name" value="SIS domain"/>
    <property type="match status" value="1"/>
</dbReference>
<evidence type="ECO:0000256" key="1">
    <source>
        <dbReference type="ARBA" id="ARBA00023015"/>
    </source>
</evidence>
<dbReference type="InterPro" id="IPR035472">
    <property type="entry name" value="RpiR-like_SIS"/>
</dbReference>
<dbReference type="GO" id="GO:0003700">
    <property type="term" value="F:DNA-binding transcription factor activity"/>
    <property type="evidence" value="ECO:0007669"/>
    <property type="project" value="InterPro"/>
</dbReference>
<protein>
    <submittedName>
        <fullName evidence="4">Uncharacterized protein</fullName>
    </submittedName>
</protein>
<reference evidence="4" key="2">
    <citation type="journal article" date="2016" name="Front. Microbiol.">
        <title>The Regulatory Protein RosR Affects Rhizobium leguminosarum bv. trifolii Protein Profiles, Cell Surface Properties, and Symbiosis with Clover.</title>
        <authorList>
            <person name="Rachwal K."/>
            <person name="Boguszewska A."/>
            <person name="Kopcinska J."/>
            <person name="Karas M."/>
            <person name="Tchorzewski M."/>
            <person name="Janczarek M."/>
        </authorList>
    </citation>
    <scope>NUCLEOTIDE SEQUENCE</scope>
    <source>
        <strain evidence="4">Rt24.2</strain>
    </source>
</reference>
<keyword evidence="3" id="KW-0804">Transcription</keyword>
<dbReference type="AlphaFoldDB" id="A0A1B8RIE3"/>
<reference evidence="4" key="1">
    <citation type="journal article" date="2015" name="BMC Genomics">
        <title>Transcriptome profiling of a Rhizobium leguminosarum bv. trifolii rosR mutant reveals the role of the transcriptional regulator RosR in motility, synthesis of cell-surface components, and other cellular processes.</title>
        <authorList>
            <person name="Rachwal K."/>
            <person name="Matczynska E."/>
            <person name="Janczarek M."/>
        </authorList>
    </citation>
    <scope>NUCLEOTIDE SEQUENCE</scope>
    <source>
        <strain evidence="4">Rt24.2</strain>
    </source>
</reference>
<evidence type="ECO:0000256" key="3">
    <source>
        <dbReference type="ARBA" id="ARBA00023163"/>
    </source>
</evidence>
<dbReference type="Pfam" id="PF01380">
    <property type="entry name" value="SIS"/>
    <property type="match status" value="1"/>
</dbReference>
<name>A0A1B8RIE3_RHILT</name>